<dbReference type="Gramene" id="QL10p012202:mrna">
    <property type="protein sequence ID" value="QL10p012202:mrna"/>
    <property type="gene ID" value="QL10p012202"/>
</dbReference>
<dbReference type="FunFam" id="3.40.50.150:FF:000013">
    <property type="entry name" value="Spermidine synthase"/>
    <property type="match status" value="1"/>
</dbReference>
<dbReference type="OMA" id="WPGQAHF"/>
<evidence type="ECO:0000313" key="7">
    <source>
        <dbReference type="Proteomes" id="UP000594261"/>
    </source>
</evidence>
<dbReference type="GeneID" id="115965642"/>
<dbReference type="EnsemblPlants" id="QL10p012202:mrna">
    <property type="protein sequence ID" value="QL10p012202:mrna"/>
    <property type="gene ID" value="QL10p012202"/>
</dbReference>
<organism evidence="6 7">
    <name type="scientific">Quercus lobata</name>
    <name type="common">Valley oak</name>
    <dbReference type="NCBI Taxonomy" id="97700"/>
    <lineage>
        <taxon>Eukaryota</taxon>
        <taxon>Viridiplantae</taxon>
        <taxon>Streptophyta</taxon>
        <taxon>Embryophyta</taxon>
        <taxon>Tracheophyta</taxon>
        <taxon>Spermatophyta</taxon>
        <taxon>Magnoliopsida</taxon>
        <taxon>eudicotyledons</taxon>
        <taxon>Gunneridae</taxon>
        <taxon>Pentapetalae</taxon>
        <taxon>rosids</taxon>
        <taxon>fabids</taxon>
        <taxon>Fagales</taxon>
        <taxon>Fagaceae</taxon>
        <taxon>Quercus</taxon>
    </lineage>
</organism>
<dbReference type="SUPFAM" id="SSF53335">
    <property type="entry name" value="S-adenosyl-L-methionine-dependent methyltransferases"/>
    <property type="match status" value="1"/>
</dbReference>
<dbReference type="InterPro" id="IPR035246">
    <property type="entry name" value="Spermidine_synt_N"/>
</dbReference>
<dbReference type="Pfam" id="PF01564">
    <property type="entry name" value="Spermine_synth"/>
    <property type="match status" value="1"/>
</dbReference>
<evidence type="ECO:0000256" key="3">
    <source>
        <dbReference type="PROSITE-ProRule" id="PRU00354"/>
    </source>
</evidence>
<dbReference type="InterPro" id="IPR029063">
    <property type="entry name" value="SAM-dependent_MTases_sf"/>
</dbReference>
<dbReference type="InterPro" id="IPR030374">
    <property type="entry name" value="PABS"/>
</dbReference>
<evidence type="ECO:0000256" key="1">
    <source>
        <dbReference type="ARBA" id="ARBA00007867"/>
    </source>
</evidence>
<dbReference type="GO" id="GO:0008295">
    <property type="term" value="P:spermidine biosynthetic process"/>
    <property type="evidence" value="ECO:0007669"/>
    <property type="project" value="TreeGrafter"/>
</dbReference>
<reference evidence="6" key="2">
    <citation type="submission" date="2021-01" db="UniProtKB">
        <authorList>
            <consortium name="EnsemblPlants"/>
        </authorList>
    </citation>
    <scope>IDENTIFICATION</scope>
</reference>
<dbReference type="GO" id="GO:0004766">
    <property type="term" value="F:spermidine synthase activity"/>
    <property type="evidence" value="ECO:0007669"/>
    <property type="project" value="TreeGrafter"/>
</dbReference>
<name>A0A7N2MPQ5_QUELO</name>
<dbReference type="PANTHER" id="PTHR11558">
    <property type="entry name" value="SPERMIDINE/SPERMINE SYNTHASE"/>
    <property type="match status" value="1"/>
</dbReference>
<dbReference type="NCBIfam" id="TIGR00417">
    <property type="entry name" value="speE"/>
    <property type="match status" value="1"/>
</dbReference>
<dbReference type="CDD" id="cd02440">
    <property type="entry name" value="AdoMet_MTases"/>
    <property type="match status" value="1"/>
</dbReference>
<dbReference type="InterPro" id="IPR030373">
    <property type="entry name" value="PABS_CS"/>
</dbReference>
<keyword evidence="3" id="KW-0620">Polyamine biosynthesis</keyword>
<dbReference type="PROSITE" id="PS01330">
    <property type="entry name" value="PABS_1"/>
    <property type="match status" value="1"/>
</dbReference>
<sequence length="371" mass="40975">MSTKLTETTSIVLRHSSRICNLKMTKEDEAVIISNNGENGFSAAQPVPAEMLEEEKKNPGDLKHPSIPGWFSEYCPIWPGQAHFLKVEKILFQGSSKYQSMMVFQSLAYGKVFVLDGALQLTEKDECAYQEMISHLPLCSIPNPKKVLLIGGGDGGILREISRHSSVEKIDICEIDTMLVDVYKQFFPDVAVGYEDPRVTLHVRDGIAFLESNPGGNYDAIIVDAFDPIRPDHELFKTSFFEFVAKALRPGGVLCIQAESIWFHSLDIEELVTKCRQIFKGSVEYAWTIVPAYPSGVIGFLLCSTEGPPVNFKSPINPIDPDSYGVAKGPLKFYNSEVHSAAFCLPSFAKKMIDSKVGSTMNGVGTTTTKT</sequence>
<feature type="active site" description="Proton acceptor" evidence="3">
    <location>
        <position position="224"/>
    </location>
</feature>
<dbReference type="Proteomes" id="UP000594261">
    <property type="component" value="Chromosome 10"/>
</dbReference>
<accession>A0A7N2MPQ5</accession>
<dbReference type="InParanoid" id="A0A7N2MPQ5"/>
<keyword evidence="7" id="KW-1185">Reference proteome</keyword>
<reference evidence="6 7" key="1">
    <citation type="journal article" date="2016" name="G3 (Bethesda)">
        <title>First Draft Assembly and Annotation of the Genome of a California Endemic Oak Quercus lobata Nee (Fagaceae).</title>
        <authorList>
            <person name="Sork V.L."/>
            <person name="Fitz-Gibbon S.T."/>
            <person name="Puiu D."/>
            <person name="Crepeau M."/>
            <person name="Gugger P.F."/>
            <person name="Sherman R."/>
            <person name="Stevens K."/>
            <person name="Langley C.H."/>
            <person name="Pellegrini M."/>
            <person name="Salzberg S.L."/>
        </authorList>
    </citation>
    <scope>NUCLEOTIDE SEQUENCE [LARGE SCALE GENOMIC DNA]</scope>
    <source>
        <strain evidence="6 7">cv. SW786</strain>
    </source>
</reference>
<protein>
    <recommendedName>
        <fullName evidence="5">PABS domain-containing protein</fullName>
    </recommendedName>
</protein>
<evidence type="ECO:0000259" key="5">
    <source>
        <dbReference type="PROSITE" id="PS51006"/>
    </source>
</evidence>
<dbReference type="RefSeq" id="XP_030940764.1">
    <property type="nucleotide sequence ID" value="XM_031084904.1"/>
</dbReference>
<feature type="domain" description="PABS" evidence="5">
    <location>
        <begin position="68"/>
        <end position="305"/>
    </location>
</feature>
<evidence type="ECO:0000256" key="2">
    <source>
        <dbReference type="ARBA" id="ARBA00022679"/>
    </source>
</evidence>
<dbReference type="PANTHER" id="PTHR11558:SF44">
    <property type="entry name" value="PABS DOMAIN-CONTAINING PROTEIN"/>
    <property type="match status" value="1"/>
</dbReference>
<dbReference type="KEGG" id="qlo:115965642"/>
<dbReference type="InterPro" id="IPR001045">
    <property type="entry name" value="Spermi_synthase"/>
</dbReference>
<dbReference type="Gene3D" id="2.30.140.10">
    <property type="entry name" value="Spermidine synthase, tetramerisation domain"/>
    <property type="match status" value="1"/>
</dbReference>
<dbReference type="EMBL" id="LRBV02000010">
    <property type="status" value="NOT_ANNOTATED_CDS"/>
    <property type="molecule type" value="Genomic_DNA"/>
</dbReference>
<comment type="similarity">
    <text evidence="1 4">Belongs to the spermidine/spermine synthase family.</text>
</comment>
<evidence type="ECO:0000256" key="4">
    <source>
        <dbReference type="RuleBase" id="RU003836"/>
    </source>
</evidence>
<dbReference type="HAMAP" id="MF_00198">
    <property type="entry name" value="Spermidine_synth"/>
    <property type="match status" value="1"/>
</dbReference>
<dbReference type="PROSITE" id="PS51006">
    <property type="entry name" value="PABS_2"/>
    <property type="match status" value="1"/>
</dbReference>
<dbReference type="Pfam" id="PF17284">
    <property type="entry name" value="Spermine_synt_N"/>
    <property type="match status" value="1"/>
</dbReference>
<dbReference type="InterPro" id="IPR037163">
    <property type="entry name" value="Spermidine_synt_N_sf"/>
</dbReference>
<dbReference type="Gene3D" id="3.40.50.150">
    <property type="entry name" value="Vaccinia Virus protein VP39"/>
    <property type="match status" value="1"/>
</dbReference>
<evidence type="ECO:0000313" key="6">
    <source>
        <dbReference type="EnsemblPlants" id="QL10p012202:mrna"/>
    </source>
</evidence>
<dbReference type="NCBIfam" id="NF002010">
    <property type="entry name" value="PRK00811.1"/>
    <property type="match status" value="1"/>
</dbReference>
<dbReference type="OrthoDB" id="38125at2759"/>
<proteinExistence type="inferred from homology"/>
<keyword evidence="2 3" id="KW-0808">Transferase</keyword>
<dbReference type="AlphaFoldDB" id="A0A7N2MPQ5"/>
<gene>
    <name evidence="6" type="primary">LOC115965642</name>
</gene>
<dbReference type="GO" id="GO:0005829">
    <property type="term" value="C:cytosol"/>
    <property type="evidence" value="ECO:0007669"/>
    <property type="project" value="TreeGrafter"/>
</dbReference>